<keyword evidence="1" id="KW-1133">Transmembrane helix</keyword>
<comment type="caution">
    <text evidence="3">The sequence shown here is derived from an EMBL/GenBank/DDBJ whole genome shotgun (WGS) entry which is preliminary data.</text>
</comment>
<feature type="transmembrane region" description="Helical" evidence="1">
    <location>
        <begin position="283"/>
        <end position="308"/>
    </location>
</feature>
<dbReference type="GO" id="GO:0000271">
    <property type="term" value="P:polysaccharide biosynthetic process"/>
    <property type="evidence" value="ECO:0007669"/>
    <property type="project" value="TreeGrafter"/>
</dbReference>
<dbReference type="InterPro" id="IPR050879">
    <property type="entry name" value="Acyltransferase_3"/>
</dbReference>
<protein>
    <recommendedName>
        <fullName evidence="2">Acyltransferase 3 domain-containing protein</fullName>
    </recommendedName>
</protein>
<evidence type="ECO:0000313" key="4">
    <source>
        <dbReference type="Proteomes" id="UP000233491"/>
    </source>
</evidence>
<keyword evidence="1" id="KW-0472">Membrane</keyword>
<feature type="transmembrane region" description="Helical" evidence="1">
    <location>
        <begin position="320"/>
        <end position="340"/>
    </location>
</feature>
<dbReference type="PANTHER" id="PTHR23028">
    <property type="entry name" value="ACETYLTRANSFERASE"/>
    <property type="match status" value="1"/>
</dbReference>
<dbReference type="Proteomes" id="UP000233491">
    <property type="component" value="Unassembled WGS sequence"/>
</dbReference>
<evidence type="ECO:0000259" key="2">
    <source>
        <dbReference type="Pfam" id="PF01757"/>
    </source>
</evidence>
<feature type="transmembrane region" description="Helical" evidence="1">
    <location>
        <begin position="216"/>
        <end position="237"/>
    </location>
</feature>
<feature type="transmembrane region" description="Helical" evidence="1">
    <location>
        <begin position="115"/>
        <end position="135"/>
    </location>
</feature>
<dbReference type="GO" id="GO:0016747">
    <property type="term" value="F:acyltransferase activity, transferring groups other than amino-acyl groups"/>
    <property type="evidence" value="ECO:0007669"/>
    <property type="project" value="InterPro"/>
</dbReference>
<reference evidence="3 4" key="1">
    <citation type="submission" date="2017-12" db="EMBL/GenBank/DDBJ databases">
        <title>Anaerobic carbon monoxide metabolism by Pleomorphomonas carboxyditropha sp. nov., a new mesophilic hydrogenogenic carboxidotroph.</title>
        <authorList>
            <person name="Esquivel-Elizondo S."/>
            <person name="Krajmalnik-Brown R."/>
        </authorList>
    </citation>
    <scope>NUCLEOTIDE SEQUENCE [LARGE SCALE GENOMIC DNA]</scope>
    <source>
        <strain evidence="3 4">R5-392</strain>
    </source>
</reference>
<organism evidence="3 4">
    <name type="scientific">Pleomorphomonas diazotrophica</name>
    <dbReference type="NCBI Taxonomy" id="1166257"/>
    <lineage>
        <taxon>Bacteria</taxon>
        <taxon>Pseudomonadati</taxon>
        <taxon>Pseudomonadota</taxon>
        <taxon>Alphaproteobacteria</taxon>
        <taxon>Hyphomicrobiales</taxon>
        <taxon>Pleomorphomonadaceae</taxon>
        <taxon>Pleomorphomonas</taxon>
    </lineage>
</organism>
<feature type="transmembrane region" description="Helical" evidence="1">
    <location>
        <begin position="44"/>
        <end position="67"/>
    </location>
</feature>
<gene>
    <name evidence="3" type="ORF">CXZ10_08940</name>
</gene>
<accession>A0A1I4T8P9</accession>
<keyword evidence="4" id="KW-1185">Reference proteome</keyword>
<dbReference type="RefSeq" id="WP_101288801.1">
    <property type="nucleotide sequence ID" value="NZ_FOUQ01000005.1"/>
</dbReference>
<dbReference type="GO" id="GO:0016020">
    <property type="term" value="C:membrane"/>
    <property type="evidence" value="ECO:0007669"/>
    <property type="project" value="TreeGrafter"/>
</dbReference>
<sequence>MQIEARPRLLGLEFGRFLAALLVCCFHFTIAFENLRQDQVFDFAFRAGHAGVDYFFVLSGFIIYWVHRPDIGRPSAVTSFAAKRIIRIYPLYLAIFAAMLVVFFLVPSLRGAREFTFWNGILDALLLPLSGDTVVPQAWSLRHEMVFYALFALMILNVRVGIVALVGWQALSLIVGMMHPYDLAPSIKPFFYIYNLGFGLGVVCAWMVTRISLPKPGLIAGLGGLGFIAAMTAEWYLGRDLPEEFLPLGGITSPLIYMSCAAALILSVSQIEMRKPLPFGRPMAILGGSSYCIYLIHAPLGSVLIRLFGVGPLAGLPNRIVFVAMVLITIGVSVAVHLMIEKPMMQWLRRPGRRPQPAGSVPA</sequence>
<name>A0A1I4T8P9_9HYPH</name>
<feature type="transmembrane region" description="Helical" evidence="1">
    <location>
        <begin position="12"/>
        <end position="32"/>
    </location>
</feature>
<proteinExistence type="predicted"/>
<feature type="transmembrane region" description="Helical" evidence="1">
    <location>
        <begin position="191"/>
        <end position="209"/>
    </location>
</feature>
<dbReference type="Pfam" id="PF01757">
    <property type="entry name" value="Acyl_transf_3"/>
    <property type="match status" value="1"/>
</dbReference>
<evidence type="ECO:0000256" key="1">
    <source>
        <dbReference type="SAM" id="Phobius"/>
    </source>
</evidence>
<feature type="transmembrane region" description="Helical" evidence="1">
    <location>
        <begin position="88"/>
        <end position="109"/>
    </location>
</feature>
<keyword evidence="1" id="KW-0812">Transmembrane</keyword>
<feature type="domain" description="Acyltransferase 3" evidence="2">
    <location>
        <begin position="11"/>
        <end position="336"/>
    </location>
</feature>
<dbReference type="EMBL" id="PJNW01000005">
    <property type="protein sequence ID" value="PKR89492.1"/>
    <property type="molecule type" value="Genomic_DNA"/>
</dbReference>
<dbReference type="InterPro" id="IPR002656">
    <property type="entry name" value="Acyl_transf_3_dom"/>
</dbReference>
<dbReference type="OrthoDB" id="9807745at2"/>
<feature type="transmembrane region" description="Helical" evidence="1">
    <location>
        <begin position="147"/>
        <end position="171"/>
    </location>
</feature>
<dbReference type="AlphaFoldDB" id="A0A1I4T8P9"/>
<feature type="transmembrane region" description="Helical" evidence="1">
    <location>
        <begin position="249"/>
        <end position="271"/>
    </location>
</feature>
<dbReference type="PANTHER" id="PTHR23028:SF131">
    <property type="entry name" value="BLR2367 PROTEIN"/>
    <property type="match status" value="1"/>
</dbReference>
<evidence type="ECO:0000313" key="3">
    <source>
        <dbReference type="EMBL" id="PKR89492.1"/>
    </source>
</evidence>